<dbReference type="SMART" id="SM00849">
    <property type="entry name" value="Lactamase_B"/>
    <property type="match status" value="1"/>
</dbReference>
<dbReference type="PANTHER" id="PTHR42951:SF15">
    <property type="entry name" value="METALLO-BETA-LACTAMASE SUPERFAMILY PROTEIN"/>
    <property type="match status" value="1"/>
</dbReference>
<dbReference type="InterPro" id="IPR001279">
    <property type="entry name" value="Metallo-B-lactamas"/>
</dbReference>
<dbReference type="SUPFAM" id="SSF56281">
    <property type="entry name" value="Metallo-hydrolase/oxidoreductase"/>
    <property type="match status" value="1"/>
</dbReference>
<reference evidence="2 3" key="1">
    <citation type="submission" date="2015-09" db="EMBL/GenBank/DDBJ databases">
        <title>Genome sequence of Oxobacter pfennigii DSM 3222.</title>
        <authorList>
            <person name="Poehlein A."/>
            <person name="Bengelsdorf F.R."/>
            <person name="Schiel-Bengelsdorf B."/>
            <person name="Duerre P."/>
            <person name="Daniel R."/>
        </authorList>
    </citation>
    <scope>NUCLEOTIDE SEQUENCE [LARGE SCALE GENOMIC DNA]</scope>
    <source>
        <strain evidence="2 3">DSM 3222</strain>
    </source>
</reference>
<dbReference type="Pfam" id="PF00753">
    <property type="entry name" value="Lactamase_B"/>
    <property type="match status" value="1"/>
</dbReference>
<keyword evidence="3" id="KW-1185">Reference proteome</keyword>
<sequence>MKIADGLEMLQLKAPHEDAPNFFNLTLLWDEDTAVLFDAGLPGQLKDIKDLIEKTGVSFGRLSKIFITHQDGDHIGSLKDIKDELGGKVETMSHGEERPYIEGDKMPIKMTLQRIAQIEAEINVLPEEEREKERAMYYIKGKIDCEVYDGQEFIICGGIKVIHTPGHTPGHICLYLKKYKALVTGDALNVVDGKLYGPNPIYTYDMEKALNSLKKLSDYDIQTVICYHGGIYNNNANQRIAELIQGEDVWVK</sequence>
<dbReference type="InterPro" id="IPR050855">
    <property type="entry name" value="NDM-1-like"/>
</dbReference>
<dbReference type="GO" id="GO:0016787">
    <property type="term" value="F:hydrolase activity"/>
    <property type="evidence" value="ECO:0007669"/>
    <property type="project" value="UniProtKB-KW"/>
</dbReference>
<dbReference type="RefSeq" id="WP_054874007.1">
    <property type="nucleotide sequence ID" value="NZ_LKET01000021.1"/>
</dbReference>
<dbReference type="OrthoDB" id="9761531at2"/>
<protein>
    <submittedName>
        <fullName evidence="2">Putative metallo-hydrolase YflN</fullName>
        <ecNumber evidence="2">3.-.-.-</ecNumber>
    </submittedName>
</protein>
<feature type="domain" description="Metallo-beta-lactamase" evidence="1">
    <location>
        <begin position="22"/>
        <end position="228"/>
    </location>
</feature>
<dbReference type="AlphaFoldDB" id="A0A0P8WCU9"/>
<name>A0A0P8WCU9_9CLOT</name>
<accession>A0A0P8WCU9</accession>
<dbReference type="EC" id="3.-.-.-" evidence="2"/>
<comment type="caution">
    <text evidence="2">The sequence shown here is derived from an EMBL/GenBank/DDBJ whole genome shotgun (WGS) entry which is preliminary data.</text>
</comment>
<dbReference type="Gene3D" id="3.60.15.10">
    <property type="entry name" value="Ribonuclease Z/Hydroxyacylglutathione hydrolase-like"/>
    <property type="match status" value="1"/>
</dbReference>
<dbReference type="CDD" id="cd07721">
    <property type="entry name" value="yflN-like_MBL-fold"/>
    <property type="match status" value="1"/>
</dbReference>
<evidence type="ECO:0000313" key="2">
    <source>
        <dbReference type="EMBL" id="KPU45671.1"/>
    </source>
</evidence>
<organism evidence="2 3">
    <name type="scientific">Oxobacter pfennigii</name>
    <dbReference type="NCBI Taxonomy" id="36849"/>
    <lineage>
        <taxon>Bacteria</taxon>
        <taxon>Bacillati</taxon>
        <taxon>Bacillota</taxon>
        <taxon>Clostridia</taxon>
        <taxon>Eubacteriales</taxon>
        <taxon>Clostridiaceae</taxon>
        <taxon>Oxobacter</taxon>
    </lineage>
</organism>
<evidence type="ECO:0000313" key="3">
    <source>
        <dbReference type="Proteomes" id="UP000050326"/>
    </source>
</evidence>
<dbReference type="STRING" id="36849.OXPF_09040"/>
<evidence type="ECO:0000259" key="1">
    <source>
        <dbReference type="SMART" id="SM00849"/>
    </source>
</evidence>
<keyword evidence="2" id="KW-0378">Hydrolase</keyword>
<gene>
    <name evidence="2" type="primary">yflN</name>
    <name evidence="2" type="ORF">OXPF_09040</name>
</gene>
<dbReference type="PANTHER" id="PTHR42951">
    <property type="entry name" value="METALLO-BETA-LACTAMASE DOMAIN-CONTAINING"/>
    <property type="match status" value="1"/>
</dbReference>
<dbReference type="InterPro" id="IPR036866">
    <property type="entry name" value="RibonucZ/Hydroxyglut_hydro"/>
</dbReference>
<dbReference type="Proteomes" id="UP000050326">
    <property type="component" value="Unassembled WGS sequence"/>
</dbReference>
<proteinExistence type="predicted"/>
<dbReference type="EMBL" id="LKET01000021">
    <property type="protein sequence ID" value="KPU45671.1"/>
    <property type="molecule type" value="Genomic_DNA"/>
</dbReference>